<keyword evidence="1" id="KW-0540">Nuclease</keyword>
<protein>
    <submittedName>
        <fullName evidence="1">Type I restriction endonuclease subunit R</fullName>
    </submittedName>
</protein>
<dbReference type="AlphaFoldDB" id="A0AA96WIH2"/>
<accession>A0AA96WIH2</accession>
<dbReference type="GO" id="GO:0004519">
    <property type="term" value="F:endonuclease activity"/>
    <property type="evidence" value="ECO:0007669"/>
    <property type="project" value="UniProtKB-KW"/>
</dbReference>
<gene>
    <name evidence="1" type="ORF">HJG54_24775</name>
</gene>
<organism evidence="1">
    <name type="scientific">Leptolyngbya sp. NK1-12</name>
    <dbReference type="NCBI Taxonomy" id="2547451"/>
    <lineage>
        <taxon>Bacteria</taxon>
        <taxon>Bacillati</taxon>
        <taxon>Cyanobacteriota</taxon>
        <taxon>Cyanophyceae</taxon>
        <taxon>Leptolyngbyales</taxon>
        <taxon>Leptolyngbyaceae</taxon>
        <taxon>Leptolyngbya group</taxon>
        <taxon>Leptolyngbya</taxon>
    </lineage>
</organism>
<evidence type="ECO:0000313" key="1">
    <source>
        <dbReference type="EMBL" id="WNZ25734.1"/>
    </source>
</evidence>
<sequence>MTQTTAITKAILSFRDVEAKLNLQQSTDPHLFYEWNESLPELSNAEEISLERLSARYLRYLEEGEVNEGTLNIILLSPLLDALGLCDPPYRIRGEAWVEVQTTIDAEEGMTLLEGRIDALTLQEQFWLVIIEGKRGGFNVLQAVPQTLAYMAATPHPDRPVFGLVTNGYDYLFVKLVRENRREFALSHNFTLLSDEQSNLFRVARVLKHLVSIAGTNMGNGKLGSILER</sequence>
<keyword evidence="1" id="KW-0255">Endonuclease</keyword>
<dbReference type="RefSeq" id="WP_316431897.1">
    <property type="nucleotide sequence ID" value="NZ_CP053586.1"/>
</dbReference>
<keyword evidence="1" id="KW-0378">Hydrolase</keyword>
<name>A0AA96WIH2_9CYAN</name>
<proteinExistence type="predicted"/>
<dbReference type="EMBL" id="CP053586">
    <property type="protein sequence ID" value="WNZ25734.1"/>
    <property type="molecule type" value="Genomic_DNA"/>
</dbReference>
<reference evidence="1" key="1">
    <citation type="submission" date="2020-05" db="EMBL/GenBank/DDBJ databases">
        <authorList>
            <person name="Zhu T."/>
            <person name="Keshari N."/>
            <person name="Lu X."/>
        </authorList>
    </citation>
    <scope>NUCLEOTIDE SEQUENCE</scope>
    <source>
        <strain evidence="1">NK1-12</strain>
    </source>
</reference>